<reference evidence="3 4" key="1">
    <citation type="submission" date="2019-03" db="EMBL/GenBank/DDBJ databases">
        <title>Genomic Encyclopedia of Type Strains, Phase IV (KMG-IV): sequencing the most valuable type-strain genomes for metagenomic binning, comparative biology and taxonomic classification.</title>
        <authorList>
            <person name="Goeker M."/>
        </authorList>
    </citation>
    <scope>NUCLEOTIDE SEQUENCE [LARGE SCALE GENOMIC DNA]</scope>
    <source>
        <strain evidence="3 4">DSM 45934</strain>
    </source>
</reference>
<keyword evidence="1" id="KW-0694">RNA-binding</keyword>
<dbReference type="GO" id="GO:0003723">
    <property type="term" value="F:RNA binding"/>
    <property type="evidence" value="ECO:0007669"/>
    <property type="project" value="UniProtKB-KW"/>
</dbReference>
<keyword evidence="4" id="KW-1185">Reference proteome</keyword>
<feature type="domain" description="RNA-binding S4" evidence="2">
    <location>
        <begin position="13"/>
        <end position="71"/>
    </location>
</feature>
<dbReference type="InterPro" id="IPR036986">
    <property type="entry name" value="S4_RNA-bd_sf"/>
</dbReference>
<accession>A0A4R2IWQ7</accession>
<dbReference type="InterPro" id="IPR002942">
    <property type="entry name" value="S4_RNA-bd"/>
</dbReference>
<dbReference type="RefSeq" id="WP_132125195.1">
    <property type="nucleotide sequence ID" value="NZ_SLWS01000015.1"/>
</dbReference>
<dbReference type="Pfam" id="PF13275">
    <property type="entry name" value="S4_2"/>
    <property type="match status" value="1"/>
</dbReference>
<dbReference type="SUPFAM" id="SSF55174">
    <property type="entry name" value="Alpha-L RNA-binding motif"/>
    <property type="match status" value="1"/>
</dbReference>
<dbReference type="EMBL" id="SLWS01000015">
    <property type="protein sequence ID" value="TCO48836.1"/>
    <property type="molecule type" value="Genomic_DNA"/>
</dbReference>
<dbReference type="OrthoDB" id="9811532at2"/>
<dbReference type="AlphaFoldDB" id="A0A4R2IWQ7"/>
<dbReference type="Gene3D" id="3.10.290.10">
    <property type="entry name" value="RNA-binding S4 domain"/>
    <property type="match status" value="1"/>
</dbReference>
<dbReference type="PROSITE" id="PS50889">
    <property type="entry name" value="S4"/>
    <property type="match status" value="1"/>
</dbReference>
<dbReference type="SMART" id="SM00363">
    <property type="entry name" value="S4"/>
    <property type="match status" value="1"/>
</dbReference>
<dbReference type="CDD" id="cd00165">
    <property type="entry name" value="S4"/>
    <property type="match status" value="1"/>
</dbReference>
<evidence type="ECO:0000313" key="4">
    <source>
        <dbReference type="Proteomes" id="UP000295680"/>
    </source>
</evidence>
<protein>
    <submittedName>
        <fullName evidence="3">Ribosome-associated protein</fullName>
    </submittedName>
</protein>
<sequence length="73" mass="7772">MSIREVQIADDTIRLGQFLKLAGLADNGGHAKDLIEAGDVTVNGRTEVRRGRQLRVGDVVAVGGEKARLTTAD</sequence>
<evidence type="ECO:0000259" key="2">
    <source>
        <dbReference type="SMART" id="SM00363"/>
    </source>
</evidence>
<organism evidence="3 4">
    <name type="scientific">Actinocrispum wychmicini</name>
    <dbReference type="NCBI Taxonomy" id="1213861"/>
    <lineage>
        <taxon>Bacteria</taxon>
        <taxon>Bacillati</taxon>
        <taxon>Actinomycetota</taxon>
        <taxon>Actinomycetes</taxon>
        <taxon>Pseudonocardiales</taxon>
        <taxon>Pseudonocardiaceae</taxon>
        <taxon>Actinocrispum</taxon>
    </lineage>
</organism>
<dbReference type="Proteomes" id="UP000295680">
    <property type="component" value="Unassembled WGS sequence"/>
</dbReference>
<name>A0A4R2IWQ7_9PSEU</name>
<proteinExistence type="predicted"/>
<gene>
    <name evidence="3" type="ORF">EV192_11557</name>
</gene>
<evidence type="ECO:0000313" key="3">
    <source>
        <dbReference type="EMBL" id="TCO48836.1"/>
    </source>
</evidence>
<evidence type="ECO:0000256" key="1">
    <source>
        <dbReference type="PROSITE-ProRule" id="PRU00182"/>
    </source>
</evidence>
<comment type="caution">
    <text evidence="3">The sequence shown here is derived from an EMBL/GenBank/DDBJ whole genome shotgun (WGS) entry which is preliminary data.</text>
</comment>